<protein>
    <submittedName>
        <fullName evidence="3">Uncharacterized protein</fullName>
    </submittedName>
</protein>
<evidence type="ECO:0000256" key="1">
    <source>
        <dbReference type="SAM" id="Phobius"/>
    </source>
</evidence>
<keyword evidence="2" id="KW-1185">Reference proteome</keyword>
<dbReference type="WBParaSite" id="nRc.2.0.1.t08418-RA">
    <property type="protein sequence ID" value="nRc.2.0.1.t08418-RA"/>
    <property type="gene ID" value="nRc.2.0.1.g08418"/>
</dbReference>
<dbReference type="Proteomes" id="UP000887565">
    <property type="component" value="Unplaced"/>
</dbReference>
<dbReference type="AlphaFoldDB" id="A0A915I2R4"/>
<proteinExistence type="predicted"/>
<name>A0A915I2R4_ROMCU</name>
<evidence type="ECO:0000313" key="3">
    <source>
        <dbReference type="WBParaSite" id="nRc.2.0.1.t08418-RA"/>
    </source>
</evidence>
<accession>A0A915I2R4</accession>
<feature type="transmembrane region" description="Helical" evidence="1">
    <location>
        <begin position="205"/>
        <end position="226"/>
    </location>
</feature>
<feature type="transmembrane region" description="Helical" evidence="1">
    <location>
        <begin position="39"/>
        <end position="58"/>
    </location>
</feature>
<feature type="transmembrane region" description="Helical" evidence="1">
    <location>
        <begin position="82"/>
        <end position="106"/>
    </location>
</feature>
<keyword evidence="1" id="KW-0472">Membrane</keyword>
<organism evidence="2 3">
    <name type="scientific">Romanomermis culicivorax</name>
    <name type="common">Nematode worm</name>
    <dbReference type="NCBI Taxonomy" id="13658"/>
    <lineage>
        <taxon>Eukaryota</taxon>
        <taxon>Metazoa</taxon>
        <taxon>Ecdysozoa</taxon>
        <taxon>Nematoda</taxon>
        <taxon>Enoplea</taxon>
        <taxon>Dorylaimia</taxon>
        <taxon>Mermithida</taxon>
        <taxon>Mermithoidea</taxon>
        <taxon>Mermithidae</taxon>
        <taxon>Romanomermis</taxon>
    </lineage>
</organism>
<keyword evidence="1" id="KW-1133">Transmembrane helix</keyword>
<sequence>SKDVSNIEIKKKLAKFGEKGTDFLNGTVIAKKISTNRGIVLCTTLPILINVVCYTPLLSFDAFGWDTMGTCSMKPFMQNSRWIMLCGVVLFSCNIVNIVLGVLVICKIRAHRSQMQDNFKSKVVKESKQIVRLTLILTLYVMVNNLSGLRQQLTGFKKRKAYEYILFAITVSTTRLNSFNQCVEKLCSMLVGENKRNSFSHIQKMAWFLLIWSIIVYSNIIDGFYFRSGFSCDEYIDSSKPSLRYQRSRTNSSIVFVHMKNPSYGHLSFHQAVKACKLCHDADLILPGDMQELVDSTLPAWIGITGQATLINNKASNVTWNPNIVENLLWPINTNINGTFAILVQPKNRFNNHTFLAVPLNIGFFYGDYPRGANSLVNSLICKAISANVTHQWSFEDELCIYHPTFGCHTYENHLQRSENSNKTFVTNLTRKANQLQCQTGVRIHELDQWFKGTFGYWTANPKEPVLNHIDQKLPLSDQTSTTLVRAIWSLKNNS</sequence>
<evidence type="ECO:0000313" key="2">
    <source>
        <dbReference type="Proteomes" id="UP000887565"/>
    </source>
</evidence>
<keyword evidence="1" id="KW-0812">Transmembrane</keyword>
<reference evidence="3" key="1">
    <citation type="submission" date="2022-11" db="UniProtKB">
        <authorList>
            <consortium name="WormBaseParasite"/>
        </authorList>
    </citation>
    <scope>IDENTIFICATION</scope>
</reference>